<reference evidence="1 2" key="1">
    <citation type="submission" date="2018-09" db="EMBL/GenBank/DDBJ databases">
        <title>Paenibacillus aracenensis nov. sp. isolated from a cave in southern Spain.</title>
        <authorList>
            <person name="Jurado V."/>
            <person name="Gutierrez-Patricio S."/>
            <person name="Gonzalez-Pimentel J.L."/>
            <person name="Miller A.Z."/>
            <person name="Laiz L."/>
            <person name="Saiz-Jimenez C."/>
        </authorList>
    </citation>
    <scope>NUCLEOTIDE SEQUENCE [LARGE SCALE GENOMIC DNA]</scope>
    <source>
        <strain evidence="1 2">JCM 19203</strain>
    </source>
</reference>
<evidence type="ECO:0000313" key="2">
    <source>
        <dbReference type="Proteomes" id="UP000267798"/>
    </source>
</evidence>
<dbReference type="PROSITE" id="PS51257">
    <property type="entry name" value="PROKAR_LIPOPROTEIN"/>
    <property type="match status" value="1"/>
</dbReference>
<evidence type="ECO:0000313" key="1">
    <source>
        <dbReference type="EMBL" id="RJX41177.1"/>
    </source>
</evidence>
<accession>A0A3A6PIT6</accession>
<proteinExistence type="predicted"/>
<comment type="caution">
    <text evidence="1">The sequence shown here is derived from an EMBL/GenBank/DDBJ whole genome shotgun (WGS) entry which is preliminary data.</text>
</comment>
<protein>
    <submittedName>
        <fullName evidence="1">Uncharacterized protein</fullName>
    </submittedName>
</protein>
<dbReference type="Proteomes" id="UP000267798">
    <property type="component" value="Unassembled WGS sequence"/>
</dbReference>
<organism evidence="1 2">
    <name type="scientific">Paenibacillus pinisoli</name>
    <dbReference type="NCBI Taxonomy" id="1276110"/>
    <lineage>
        <taxon>Bacteria</taxon>
        <taxon>Bacillati</taxon>
        <taxon>Bacillota</taxon>
        <taxon>Bacilli</taxon>
        <taxon>Bacillales</taxon>
        <taxon>Paenibacillaceae</taxon>
        <taxon>Paenibacillus</taxon>
    </lineage>
</organism>
<name>A0A3A6PIT6_9BACL</name>
<gene>
    <name evidence="1" type="ORF">D3P09_04065</name>
</gene>
<dbReference type="EMBL" id="QXQB01000001">
    <property type="protein sequence ID" value="RJX41177.1"/>
    <property type="molecule type" value="Genomic_DNA"/>
</dbReference>
<dbReference type="AlphaFoldDB" id="A0A3A6PIT6"/>
<sequence length="234" mass="25922">MLARDLYVLNKKKISVFLLIIMIMGIAAACSQPVMTNEEGMELGEKEQVILFEAVSLEEGFVMNKQRLLDLAAAIDSLLKKGGYTQPEIRIIGDNRLRLAFPDIDQEELDGTKSFIHQSLKLTVRSEEGAIVMERKDFIYGGAFVGFNMDEEPMVFTTYWDTGKLEAVTNRLTGQSISYYMGEIELISVHIDAPLTGAMASIVTKSDVSHAKDIARMINAGSHPIELKELTGGL</sequence>
<keyword evidence="2" id="KW-1185">Reference proteome</keyword>